<comment type="caution">
    <text evidence="2">The sequence shown here is derived from an EMBL/GenBank/DDBJ whole genome shotgun (WGS) entry which is preliminary data.</text>
</comment>
<organism evidence="2 3">
    <name type="scientific">Nocardia vermiculata</name>
    <dbReference type="NCBI Taxonomy" id="257274"/>
    <lineage>
        <taxon>Bacteria</taxon>
        <taxon>Bacillati</taxon>
        <taxon>Actinomycetota</taxon>
        <taxon>Actinomycetes</taxon>
        <taxon>Mycobacteriales</taxon>
        <taxon>Nocardiaceae</taxon>
        <taxon>Nocardia</taxon>
    </lineage>
</organism>
<dbReference type="InterPro" id="IPR052164">
    <property type="entry name" value="Anthracycline_SecMetBiosynth"/>
</dbReference>
<proteinExistence type="predicted"/>
<evidence type="ECO:0000259" key="1">
    <source>
        <dbReference type="PROSITE" id="PS51819"/>
    </source>
</evidence>
<protein>
    <submittedName>
        <fullName evidence="2">VOC family protein</fullName>
    </submittedName>
</protein>
<reference evidence="2 3" key="1">
    <citation type="submission" date="2020-04" db="EMBL/GenBank/DDBJ databases">
        <title>MicrobeNet Type strains.</title>
        <authorList>
            <person name="Nicholson A.C."/>
        </authorList>
    </citation>
    <scope>NUCLEOTIDE SEQUENCE [LARGE SCALE GENOMIC DNA]</scope>
    <source>
        <strain evidence="2 3">JCM 12354</strain>
    </source>
</reference>
<dbReference type="Pfam" id="PF18029">
    <property type="entry name" value="Glyoxalase_6"/>
    <property type="match status" value="1"/>
</dbReference>
<dbReference type="InterPro" id="IPR004360">
    <property type="entry name" value="Glyas_Fos-R_dOase_dom"/>
</dbReference>
<dbReference type="InterPro" id="IPR029068">
    <property type="entry name" value="Glyas_Bleomycin-R_OHBP_Dase"/>
</dbReference>
<dbReference type="RefSeq" id="WP_067874130.1">
    <property type="nucleotide sequence ID" value="NZ_JAAXOP010000013.1"/>
</dbReference>
<name>A0A846Y3G5_9NOCA</name>
<sequence length="261" mass="27228">MTPSFVPGAPCWFDVTSPDIEVSAQFYRDLFGWSPTDTGPAHANYTLLRQDSAPVAGITTAATPDGGTQPARWLPYFAVADVSGTIETAVADGAAVVTAATTVPDRLEFALLADPDGAPYGIARLIAHPGTERWSQPNNPCWVQYAAPGAPAGAMAHYSLVLGWHYTDAAWETSTEAPYQALSTEAGEREFGGAARAQPGEPAPAWELTIHVPDCDAAAARAVELGGALIRPPHDNPGPSRLAVIADPVGASLALMAFGRP</sequence>
<evidence type="ECO:0000313" key="2">
    <source>
        <dbReference type="EMBL" id="NKY52795.1"/>
    </source>
</evidence>
<dbReference type="Proteomes" id="UP000565711">
    <property type="component" value="Unassembled WGS sequence"/>
</dbReference>
<evidence type="ECO:0000313" key="3">
    <source>
        <dbReference type="Proteomes" id="UP000565711"/>
    </source>
</evidence>
<keyword evidence="3" id="KW-1185">Reference proteome</keyword>
<dbReference type="PANTHER" id="PTHR33993">
    <property type="entry name" value="GLYOXALASE-RELATED"/>
    <property type="match status" value="1"/>
</dbReference>
<gene>
    <name evidence="2" type="ORF">HGA08_21575</name>
</gene>
<dbReference type="InterPro" id="IPR041581">
    <property type="entry name" value="Glyoxalase_6"/>
</dbReference>
<dbReference type="EMBL" id="JAAXOP010000013">
    <property type="protein sequence ID" value="NKY52795.1"/>
    <property type="molecule type" value="Genomic_DNA"/>
</dbReference>
<feature type="domain" description="VOC" evidence="1">
    <location>
        <begin position="9"/>
        <end position="125"/>
    </location>
</feature>
<dbReference type="Gene3D" id="3.10.180.10">
    <property type="entry name" value="2,3-Dihydroxybiphenyl 1,2-Dioxygenase, domain 1"/>
    <property type="match status" value="2"/>
</dbReference>
<dbReference type="PANTHER" id="PTHR33993:SF14">
    <property type="entry name" value="GB|AAF24581.1"/>
    <property type="match status" value="1"/>
</dbReference>
<dbReference type="SUPFAM" id="SSF54593">
    <property type="entry name" value="Glyoxalase/Bleomycin resistance protein/Dihydroxybiphenyl dioxygenase"/>
    <property type="match status" value="2"/>
</dbReference>
<dbReference type="CDD" id="cd07247">
    <property type="entry name" value="SgaA_N_like"/>
    <property type="match status" value="1"/>
</dbReference>
<dbReference type="AlphaFoldDB" id="A0A846Y3G5"/>
<dbReference type="PROSITE" id="PS51819">
    <property type="entry name" value="VOC"/>
    <property type="match status" value="1"/>
</dbReference>
<dbReference type="InterPro" id="IPR037523">
    <property type="entry name" value="VOC_core"/>
</dbReference>
<dbReference type="Pfam" id="PF00903">
    <property type="entry name" value="Glyoxalase"/>
    <property type="match status" value="1"/>
</dbReference>
<accession>A0A846Y3G5</accession>